<feature type="transmembrane region" description="Helical" evidence="6">
    <location>
        <begin position="427"/>
        <end position="445"/>
    </location>
</feature>
<evidence type="ECO:0000256" key="1">
    <source>
        <dbReference type="ARBA" id="ARBA00004651"/>
    </source>
</evidence>
<feature type="transmembrane region" description="Helical" evidence="6">
    <location>
        <begin position="15"/>
        <end position="39"/>
    </location>
</feature>
<evidence type="ECO:0000256" key="2">
    <source>
        <dbReference type="ARBA" id="ARBA00022475"/>
    </source>
</evidence>
<dbReference type="PANTHER" id="PTHR30250:SF11">
    <property type="entry name" value="O-ANTIGEN TRANSPORTER-RELATED"/>
    <property type="match status" value="1"/>
</dbReference>
<accession>J9R001</accession>
<dbReference type="InterPro" id="IPR002797">
    <property type="entry name" value="Polysacc_synth"/>
</dbReference>
<feature type="transmembrane region" description="Helical" evidence="6">
    <location>
        <begin position="123"/>
        <end position="143"/>
    </location>
</feature>
<feature type="transmembrane region" description="Helical" evidence="6">
    <location>
        <begin position="366"/>
        <end position="387"/>
    </location>
</feature>
<dbReference type="HOGENOM" id="CLU_022017_7_2_10"/>
<evidence type="ECO:0000313" key="7">
    <source>
        <dbReference type="EMBL" id="AFR35029.1"/>
    </source>
</evidence>
<organism evidence="7 8">
    <name type="scientific">Riemerella anatipestifer RA-CH-1</name>
    <dbReference type="NCBI Taxonomy" id="1228997"/>
    <lineage>
        <taxon>Bacteria</taxon>
        <taxon>Pseudomonadati</taxon>
        <taxon>Bacteroidota</taxon>
        <taxon>Flavobacteriia</taxon>
        <taxon>Flavobacteriales</taxon>
        <taxon>Weeksellaceae</taxon>
        <taxon>Riemerella</taxon>
    </lineage>
</organism>
<keyword evidence="5 6" id="KW-0472">Membrane</keyword>
<feature type="transmembrane region" description="Helical" evidence="6">
    <location>
        <begin position="451"/>
        <end position="472"/>
    </location>
</feature>
<dbReference type="AlphaFoldDB" id="J9R001"/>
<feature type="transmembrane region" description="Helical" evidence="6">
    <location>
        <begin position="301"/>
        <end position="322"/>
    </location>
</feature>
<keyword evidence="3 6" id="KW-0812">Transmembrane</keyword>
<feature type="transmembrane region" description="Helical" evidence="6">
    <location>
        <begin position="393"/>
        <end position="415"/>
    </location>
</feature>
<keyword evidence="8" id="KW-1185">Reference proteome</keyword>
<dbReference type="Pfam" id="PF01943">
    <property type="entry name" value="Polysacc_synt"/>
    <property type="match status" value="1"/>
</dbReference>
<dbReference type="EMBL" id="CP003787">
    <property type="protein sequence ID" value="AFR35029.1"/>
    <property type="molecule type" value="Genomic_DNA"/>
</dbReference>
<keyword evidence="2" id="KW-1003">Cell membrane</keyword>
<feature type="transmembrane region" description="Helical" evidence="6">
    <location>
        <begin position="82"/>
        <end position="103"/>
    </location>
</feature>
<protein>
    <recommendedName>
        <fullName evidence="9">Polysaccharide biosynthesis protein C-terminal domain-containing protein</fullName>
    </recommendedName>
</protein>
<dbReference type="Proteomes" id="UP000006276">
    <property type="component" value="Chromosome"/>
</dbReference>
<dbReference type="InterPro" id="IPR050833">
    <property type="entry name" value="Poly_Biosynth_Transport"/>
</dbReference>
<proteinExistence type="predicted"/>
<feature type="transmembrane region" description="Helical" evidence="6">
    <location>
        <begin position="334"/>
        <end position="354"/>
    </location>
</feature>
<gene>
    <name evidence="7" type="ORF">B739_0425</name>
</gene>
<evidence type="ECO:0000313" key="8">
    <source>
        <dbReference type="Proteomes" id="UP000006276"/>
    </source>
</evidence>
<feature type="transmembrane region" description="Helical" evidence="6">
    <location>
        <begin position="259"/>
        <end position="280"/>
    </location>
</feature>
<reference evidence="7 8" key="1">
    <citation type="submission" date="2012-09" db="EMBL/GenBank/DDBJ databases">
        <title>Riemerella anatipestifer vaccine strains.</title>
        <authorList>
            <person name="Chun C.A."/>
            <person name="Shu W.M."/>
            <person name="Kang Z.D."/>
            <person name="Jia W.X."/>
        </authorList>
    </citation>
    <scope>NUCLEOTIDE SEQUENCE [LARGE SCALE GENOMIC DNA]</scope>
    <source>
        <strain evidence="7 8">RA-CH-1</strain>
    </source>
</reference>
<dbReference type="GO" id="GO:0005886">
    <property type="term" value="C:plasma membrane"/>
    <property type="evidence" value="ECO:0007669"/>
    <property type="project" value="UniProtKB-SubCell"/>
</dbReference>
<dbReference type="PANTHER" id="PTHR30250">
    <property type="entry name" value="PST FAMILY PREDICTED COLANIC ACID TRANSPORTER"/>
    <property type="match status" value="1"/>
</dbReference>
<evidence type="ECO:0000256" key="3">
    <source>
        <dbReference type="ARBA" id="ARBA00022692"/>
    </source>
</evidence>
<feature type="transmembrane region" description="Helical" evidence="6">
    <location>
        <begin position="185"/>
        <end position="207"/>
    </location>
</feature>
<dbReference type="STRING" id="34085.AB406_1343"/>
<comment type="subcellular location">
    <subcellularLocation>
        <location evidence="1">Cell membrane</location>
        <topology evidence="1">Multi-pass membrane protein</topology>
    </subcellularLocation>
</comment>
<evidence type="ECO:0000256" key="5">
    <source>
        <dbReference type="ARBA" id="ARBA00023136"/>
    </source>
</evidence>
<dbReference type="KEGG" id="rag:B739_0425"/>
<feature type="transmembrane region" description="Helical" evidence="6">
    <location>
        <begin position="155"/>
        <end position="173"/>
    </location>
</feature>
<feature type="transmembrane region" description="Helical" evidence="6">
    <location>
        <begin position="219"/>
        <end position="239"/>
    </location>
</feature>
<keyword evidence="4 6" id="KW-1133">Transmembrane helix</keyword>
<dbReference type="PATRIC" id="fig|1228997.3.peg.421"/>
<feature type="transmembrane region" description="Helical" evidence="6">
    <location>
        <begin position="51"/>
        <end position="70"/>
    </location>
</feature>
<evidence type="ECO:0000256" key="6">
    <source>
        <dbReference type="SAM" id="Phobius"/>
    </source>
</evidence>
<sequence length="483" mass="55702">MQKFFTLKKLLNETIIYGIGAILPRVIYFLLNPFFIYYISREEFAQFTNLYAWMSYVNILLTLGFETSFFRYSAEKENENKAFYTSFWFLFFTASLFLGGVYIFNQSIADSLGYATHPEYIKWFAWIAFFDTICVIPLAWLRFNNKPIKYSAIRVAQVLVQVLSVLALFLFVPKETSQSLGMETSVSYAFVSNIIASVAAFVMLLPVVSKVRFKFSMNLFKRMIKYSYPLMLAGLAFVVNENFDKTVQYNIISKAEAGAYGGCYKLAVLMTLFVTAYRMGIEPFFFKQMNNADAPKTYAKITEYFTLFASVAALGIVANISWLKSIFITDSSYWIAMDIVPIIVVGNLCFGIYYNLSTWYKVTDRTFVGTLISWLGAAITIVLNLVLLKDYGFMVSAWVTLLVYFLMMLVSYFLGQKYYPIPYNMKKIMLVLLLLSVFSFLSYQIFEANVWIGNILFLIFVFGIIFSERHLLSSLLDKFRVKN</sequence>
<evidence type="ECO:0008006" key="9">
    <source>
        <dbReference type="Google" id="ProtNLM"/>
    </source>
</evidence>
<name>J9R001_RIEAN</name>
<evidence type="ECO:0000256" key="4">
    <source>
        <dbReference type="ARBA" id="ARBA00022989"/>
    </source>
</evidence>